<keyword evidence="4" id="KW-1185">Reference proteome</keyword>
<dbReference type="EMBL" id="BAABHY010000001">
    <property type="protein sequence ID" value="GAA5109513.1"/>
    <property type="molecule type" value="Genomic_DNA"/>
</dbReference>
<accession>A0ABP9NAX1</accession>
<comment type="caution">
    <text evidence="3">The sequence shown here is derived from an EMBL/GenBank/DDBJ whole genome shotgun (WGS) entry which is preliminary data.</text>
</comment>
<evidence type="ECO:0000313" key="3">
    <source>
        <dbReference type="EMBL" id="GAA5109513.1"/>
    </source>
</evidence>
<gene>
    <name evidence="3" type="ORF">GCM10023211_12960</name>
</gene>
<reference evidence="4" key="1">
    <citation type="journal article" date="2019" name="Int. J. Syst. Evol. Microbiol.">
        <title>The Global Catalogue of Microorganisms (GCM) 10K type strain sequencing project: providing services to taxonomists for standard genome sequencing and annotation.</title>
        <authorList>
            <consortium name="The Broad Institute Genomics Platform"/>
            <consortium name="The Broad Institute Genome Sequencing Center for Infectious Disease"/>
            <person name="Wu L."/>
            <person name="Ma J."/>
        </authorList>
    </citation>
    <scope>NUCLEOTIDE SEQUENCE [LARGE SCALE GENOMIC DNA]</scope>
    <source>
        <strain evidence="4">JCM 18050</strain>
    </source>
</reference>
<feature type="transmembrane region" description="Helical" evidence="2">
    <location>
        <begin position="20"/>
        <end position="44"/>
    </location>
</feature>
<keyword evidence="1" id="KW-0175">Coiled coil</keyword>
<name>A0ABP9NAX1_9GAMM</name>
<keyword evidence="2" id="KW-1133">Transmembrane helix</keyword>
<keyword evidence="2" id="KW-0812">Transmembrane</keyword>
<evidence type="ECO:0000256" key="1">
    <source>
        <dbReference type="SAM" id="Coils"/>
    </source>
</evidence>
<dbReference type="RefSeq" id="WP_345490039.1">
    <property type="nucleotide sequence ID" value="NZ_BAABHY010000001.1"/>
</dbReference>
<proteinExistence type="predicted"/>
<organism evidence="3 4">
    <name type="scientific">Orbus sasakiae</name>
    <dbReference type="NCBI Taxonomy" id="1078475"/>
    <lineage>
        <taxon>Bacteria</taxon>
        <taxon>Pseudomonadati</taxon>
        <taxon>Pseudomonadota</taxon>
        <taxon>Gammaproteobacteria</taxon>
        <taxon>Orbales</taxon>
        <taxon>Orbaceae</taxon>
        <taxon>Orbus</taxon>
    </lineage>
</organism>
<keyword evidence="2" id="KW-0472">Membrane</keyword>
<dbReference type="Proteomes" id="UP001500171">
    <property type="component" value="Unassembled WGS sequence"/>
</dbReference>
<feature type="transmembrane region" description="Helical" evidence="2">
    <location>
        <begin position="64"/>
        <end position="82"/>
    </location>
</feature>
<feature type="coiled-coil region" evidence="1">
    <location>
        <begin position="81"/>
        <end position="110"/>
    </location>
</feature>
<protein>
    <submittedName>
        <fullName evidence="3">Uncharacterized protein</fullName>
    </submittedName>
</protein>
<sequence>MQNKDISQESEKTLSIKAFISNHLVTMISILILVAFCVAVYNYREIFGTEFSNDHSRWGEFGDFFGGFLGGISIIAVIYTLIIQQKQLKLQQTELKEQRNQQKLDSYERMVFWLIDSNQKILDEIYDLSVFKSLPVDMINSE</sequence>
<evidence type="ECO:0000256" key="2">
    <source>
        <dbReference type="SAM" id="Phobius"/>
    </source>
</evidence>
<evidence type="ECO:0000313" key="4">
    <source>
        <dbReference type="Proteomes" id="UP001500171"/>
    </source>
</evidence>